<dbReference type="PANTHER" id="PTHR46825:SF9">
    <property type="entry name" value="BETA-LACTAMASE-RELATED DOMAIN-CONTAINING PROTEIN"/>
    <property type="match status" value="1"/>
</dbReference>
<name>A0ABW3DVW2_9ACTN</name>
<gene>
    <name evidence="2" type="ORF">ACFQ08_25730</name>
</gene>
<dbReference type="Proteomes" id="UP001597024">
    <property type="component" value="Unassembled WGS sequence"/>
</dbReference>
<protein>
    <submittedName>
        <fullName evidence="2">Serine hydrolase domain-containing protein</fullName>
        <ecNumber evidence="2">3.-.-.-</ecNumber>
    </submittedName>
</protein>
<dbReference type="Gene3D" id="3.40.710.10">
    <property type="entry name" value="DD-peptidase/beta-lactamase superfamily"/>
    <property type="match status" value="1"/>
</dbReference>
<keyword evidence="3" id="KW-1185">Reference proteome</keyword>
<dbReference type="PANTHER" id="PTHR46825">
    <property type="entry name" value="D-ALANYL-D-ALANINE-CARBOXYPEPTIDASE/ENDOPEPTIDASE AMPH"/>
    <property type="match status" value="1"/>
</dbReference>
<dbReference type="InterPro" id="IPR050491">
    <property type="entry name" value="AmpC-like"/>
</dbReference>
<reference evidence="3" key="1">
    <citation type="journal article" date="2019" name="Int. J. Syst. Evol. Microbiol.">
        <title>The Global Catalogue of Microorganisms (GCM) 10K type strain sequencing project: providing services to taxonomists for standard genome sequencing and annotation.</title>
        <authorList>
            <consortium name="The Broad Institute Genomics Platform"/>
            <consortium name="The Broad Institute Genome Sequencing Center for Infectious Disease"/>
            <person name="Wu L."/>
            <person name="Ma J."/>
        </authorList>
    </citation>
    <scope>NUCLEOTIDE SEQUENCE [LARGE SCALE GENOMIC DNA]</scope>
    <source>
        <strain evidence="3">CCUG 62974</strain>
    </source>
</reference>
<dbReference type="EMBL" id="JBHTHX010001127">
    <property type="protein sequence ID" value="MFD0887955.1"/>
    <property type="molecule type" value="Genomic_DNA"/>
</dbReference>
<dbReference type="EC" id="3.-.-.-" evidence="2"/>
<dbReference type="SUPFAM" id="SSF56601">
    <property type="entry name" value="beta-lactamase/transpeptidase-like"/>
    <property type="match status" value="1"/>
</dbReference>
<sequence length="454" mass="47521">LRGRTLSVVTGERLLGSGRAVTPRSAFPVGSLTKPFTAAVAMELVAAGDVDLDVPLAAYLPMFGAGRVVTLRQVLSHTAGLAANVREEGGGESDRARWVARNCRETDLAHPPGTVFSYSNVGYVVVGLLIEEITGMTWEEAVDAFVLDPLGIPARFDGTAEPRGVAGHAVNAVRGKVFPVAEQNLPPLEAPNGALVLSAEELLSFARLFLTEDRAKGPLGAETTEPMLGDQLHGVTAGPFGLADSWGLGWALYGDDGAYGRGGMAGPGGTAGYGGMTGYGGATGRGGTAGHDGTGEGTSCHLRFDPATGTVVALTTNANTGQAMWAALVERLRAWGVAVGEHHPDRDLGPEVPALSAFLTRRGVLGAFVNDEVVFEIGATDQGRLRLSIGGRPYGELTCYEDLRFTMRELSGASQTHTGRFLLDPARERVEFLQISGRLARRRDGVNGDRGSTG</sequence>
<feature type="domain" description="Beta-lactamase-related" evidence="1">
    <location>
        <begin position="15"/>
        <end position="321"/>
    </location>
</feature>
<evidence type="ECO:0000313" key="3">
    <source>
        <dbReference type="Proteomes" id="UP001597024"/>
    </source>
</evidence>
<organism evidence="2 3">
    <name type="scientific">Streptosporangium algeriense</name>
    <dbReference type="NCBI Taxonomy" id="1682748"/>
    <lineage>
        <taxon>Bacteria</taxon>
        <taxon>Bacillati</taxon>
        <taxon>Actinomycetota</taxon>
        <taxon>Actinomycetes</taxon>
        <taxon>Streptosporangiales</taxon>
        <taxon>Streptosporangiaceae</taxon>
        <taxon>Streptosporangium</taxon>
    </lineage>
</organism>
<accession>A0ABW3DVW2</accession>
<keyword evidence="2" id="KW-0378">Hydrolase</keyword>
<dbReference type="InterPro" id="IPR001466">
    <property type="entry name" value="Beta-lactam-related"/>
</dbReference>
<comment type="caution">
    <text evidence="2">The sequence shown here is derived from an EMBL/GenBank/DDBJ whole genome shotgun (WGS) entry which is preliminary data.</text>
</comment>
<evidence type="ECO:0000259" key="1">
    <source>
        <dbReference type="Pfam" id="PF00144"/>
    </source>
</evidence>
<evidence type="ECO:0000313" key="2">
    <source>
        <dbReference type="EMBL" id="MFD0887955.1"/>
    </source>
</evidence>
<dbReference type="GO" id="GO:0016787">
    <property type="term" value="F:hydrolase activity"/>
    <property type="evidence" value="ECO:0007669"/>
    <property type="project" value="UniProtKB-KW"/>
</dbReference>
<dbReference type="InterPro" id="IPR012338">
    <property type="entry name" value="Beta-lactam/transpept-like"/>
</dbReference>
<proteinExistence type="predicted"/>
<feature type="non-terminal residue" evidence="2">
    <location>
        <position position="1"/>
    </location>
</feature>
<dbReference type="Pfam" id="PF00144">
    <property type="entry name" value="Beta-lactamase"/>
    <property type="match status" value="1"/>
</dbReference>